<dbReference type="SUPFAM" id="SSF51011">
    <property type="entry name" value="Glycosyl hydrolase domain"/>
    <property type="match status" value="1"/>
</dbReference>
<feature type="domain" description="Alpha galactosidase C-terminal" evidence="8">
    <location>
        <begin position="385"/>
        <end position="469"/>
    </location>
</feature>
<comment type="catalytic activity">
    <reaction evidence="1">
        <text>Hydrolysis of terminal, non-reducing alpha-D-galactose residues in alpha-D-galactosides, including galactose oligosaccharides, galactomannans and galactolipids.</text>
        <dbReference type="EC" id="3.2.1.22"/>
    </reaction>
</comment>
<dbReference type="InterPro" id="IPR013780">
    <property type="entry name" value="Glyco_hydro_b"/>
</dbReference>
<comment type="similarity">
    <text evidence="2">Belongs to the glycosyl hydrolase 27 family.</text>
</comment>
<dbReference type="InterPro" id="IPR017853">
    <property type="entry name" value="GH"/>
</dbReference>
<reference evidence="9 10" key="1">
    <citation type="journal article" date="2018" name="New Phytol.">
        <title>Comparative genomics and transcriptomics depict ericoid mycorrhizal fungi as versatile saprotrophs and plant mutualists.</title>
        <authorList>
            <person name="Martino E."/>
            <person name="Morin E."/>
            <person name="Grelet G.A."/>
            <person name="Kuo A."/>
            <person name="Kohler A."/>
            <person name="Daghino S."/>
            <person name="Barry K.W."/>
            <person name="Cichocki N."/>
            <person name="Clum A."/>
            <person name="Dockter R.B."/>
            <person name="Hainaut M."/>
            <person name="Kuo R.C."/>
            <person name="LaButti K."/>
            <person name="Lindahl B.D."/>
            <person name="Lindquist E.A."/>
            <person name="Lipzen A."/>
            <person name="Khouja H.R."/>
            <person name="Magnuson J."/>
            <person name="Murat C."/>
            <person name="Ohm R.A."/>
            <person name="Singer S.W."/>
            <person name="Spatafora J.W."/>
            <person name="Wang M."/>
            <person name="Veneault-Fourrey C."/>
            <person name="Henrissat B."/>
            <person name="Grigoriev I.V."/>
            <person name="Martin F.M."/>
            <person name="Perotto S."/>
        </authorList>
    </citation>
    <scope>NUCLEOTIDE SEQUENCE [LARGE SCALE GENOMIC DNA]</scope>
    <source>
        <strain evidence="9 10">ATCC 22711</strain>
    </source>
</reference>
<evidence type="ECO:0000256" key="2">
    <source>
        <dbReference type="ARBA" id="ARBA00009743"/>
    </source>
</evidence>
<dbReference type="Pfam" id="PF16499">
    <property type="entry name" value="Melibiase_2"/>
    <property type="match status" value="1"/>
</dbReference>
<sequence length="475" mass="50892">MAPVLLSLLWVGLAVSQATPLKVVKTGNTPNGFSNAPRGWNSFGLQANPSINPSFKFDQEHVTEQADALVANLPSSIFDTGDYYISLDSGWSVGANGDEYGRIVYDSSIFNISTLASYLHSKNLKLGVYILPGAFCNDGDKMIYGTNIPINATFSGNNDGFARCDFDFSKDGVQQWHDSVVGLFAVWGVDLIKLDYVTPGSPDNGGHLPANNSGSVIAYHNAIKGFGGAMRLDISWKLERNSTYLDIWEANADSMRTDQDINNSGSSSFVAWKTVQRAIENYRDFISGVVAASDQPTLTIHPDLDNLYVGNNQSITGVSDSMRETIATHWIGAGANLISGSDMTKLDALGIRLLSAPNALNVAQFTAQYPMQPRNPGTGQNKSQQLQAWIAGPSDNGTAVVVLANYGPDQGQGGFGTTYSGPQGVKVSWADLGIQGSYHISNVWTGADLGVFNSSFNATLDEGESQLLMLTPVNT</sequence>
<evidence type="ECO:0000256" key="5">
    <source>
        <dbReference type="ARBA" id="ARBA00022801"/>
    </source>
</evidence>
<dbReference type="OrthoDB" id="5795902at2759"/>
<dbReference type="Pfam" id="PF17801">
    <property type="entry name" value="Melibiase_C"/>
    <property type="match status" value="1"/>
</dbReference>
<evidence type="ECO:0000256" key="3">
    <source>
        <dbReference type="ARBA" id="ARBA00012755"/>
    </source>
</evidence>
<dbReference type="InParanoid" id="A0A2T3B0I9"/>
<dbReference type="STRING" id="857342.A0A2T3B0I9"/>
<dbReference type="AlphaFoldDB" id="A0A2T3B0I9"/>
<dbReference type="Gene3D" id="3.20.20.70">
    <property type="entry name" value="Aldolase class I"/>
    <property type="match status" value="1"/>
</dbReference>
<keyword evidence="4 7" id="KW-0732">Signal</keyword>
<keyword evidence="10" id="KW-1185">Reference proteome</keyword>
<dbReference type="InterPro" id="IPR002241">
    <property type="entry name" value="Glyco_hydro_27"/>
</dbReference>
<evidence type="ECO:0000256" key="7">
    <source>
        <dbReference type="SAM" id="SignalP"/>
    </source>
</evidence>
<dbReference type="InterPro" id="IPR013785">
    <property type="entry name" value="Aldolase_TIM"/>
</dbReference>
<dbReference type="GO" id="GO:0004557">
    <property type="term" value="F:alpha-galactosidase activity"/>
    <property type="evidence" value="ECO:0007669"/>
    <property type="project" value="UniProtKB-EC"/>
</dbReference>
<accession>A0A2T3B0I9</accession>
<dbReference type="InterPro" id="IPR041233">
    <property type="entry name" value="Melibiase_C"/>
</dbReference>
<evidence type="ECO:0000259" key="8">
    <source>
        <dbReference type="Pfam" id="PF17801"/>
    </source>
</evidence>
<evidence type="ECO:0000256" key="6">
    <source>
        <dbReference type="ARBA" id="ARBA00023295"/>
    </source>
</evidence>
<feature type="signal peptide" evidence="7">
    <location>
        <begin position="1"/>
        <end position="18"/>
    </location>
</feature>
<organism evidence="9 10">
    <name type="scientific">Amorphotheca resinae ATCC 22711</name>
    <dbReference type="NCBI Taxonomy" id="857342"/>
    <lineage>
        <taxon>Eukaryota</taxon>
        <taxon>Fungi</taxon>
        <taxon>Dikarya</taxon>
        <taxon>Ascomycota</taxon>
        <taxon>Pezizomycotina</taxon>
        <taxon>Leotiomycetes</taxon>
        <taxon>Helotiales</taxon>
        <taxon>Amorphothecaceae</taxon>
        <taxon>Amorphotheca</taxon>
    </lineage>
</organism>
<dbReference type="PANTHER" id="PTHR11452">
    <property type="entry name" value="ALPHA-GALACTOSIDASE/ALPHA-N-ACETYLGALACTOSAMINIDASE"/>
    <property type="match status" value="1"/>
</dbReference>
<gene>
    <name evidence="9" type="ORF">M430DRAFT_102927</name>
</gene>
<proteinExistence type="inferred from homology"/>
<dbReference type="Proteomes" id="UP000241818">
    <property type="component" value="Unassembled WGS sequence"/>
</dbReference>
<feature type="chain" id="PRO_5015628616" description="alpha-galactosidase" evidence="7">
    <location>
        <begin position="19"/>
        <end position="475"/>
    </location>
</feature>
<protein>
    <recommendedName>
        <fullName evidence="3">alpha-galactosidase</fullName>
        <ecNumber evidence="3">3.2.1.22</ecNumber>
    </recommendedName>
</protein>
<dbReference type="GO" id="GO:0005975">
    <property type="term" value="P:carbohydrate metabolic process"/>
    <property type="evidence" value="ECO:0007669"/>
    <property type="project" value="InterPro"/>
</dbReference>
<keyword evidence="6" id="KW-0326">Glycosidase</keyword>
<evidence type="ECO:0000313" key="10">
    <source>
        <dbReference type="Proteomes" id="UP000241818"/>
    </source>
</evidence>
<dbReference type="GeneID" id="36568910"/>
<dbReference type="Gene3D" id="2.60.40.1180">
    <property type="entry name" value="Golgi alpha-mannosidase II"/>
    <property type="match status" value="1"/>
</dbReference>
<keyword evidence="5 9" id="KW-0378">Hydrolase</keyword>
<evidence type="ECO:0000256" key="4">
    <source>
        <dbReference type="ARBA" id="ARBA00022729"/>
    </source>
</evidence>
<dbReference type="PANTHER" id="PTHR11452:SF33">
    <property type="entry name" value="ALPHA-GALACTOSIDASE 2"/>
    <property type="match status" value="1"/>
</dbReference>
<dbReference type="EC" id="3.2.1.22" evidence="3"/>
<dbReference type="EMBL" id="KZ679012">
    <property type="protein sequence ID" value="PSS16927.1"/>
    <property type="molecule type" value="Genomic_DNA"/>
</dbReference>
<dbReference type="RefSeq" id="XP_024720435.1">
    <property type="nucleotide sequence ID" value="XM_024860829.1"/>
</dbReference>
<evidence type="ECO:0000256" key="1">
    <source>
        <dbReference type="ARBA" id="ARBA00001255"/>
    </source>
</evidence>
<name>A0A2T3B0I9_AMORE</name>
<dbReference type="SUPFAM" id="SSF51445">
    <property type="entry name" value="(Trans)glycosidases"/>
    <property type="match status" value="1"/>
</dbReference>
<evidence type="ECO:0000313" key="9">
    <source>
        <dbReference type="EMBL" id="PSS16927.1"/>
    </source>
</evidence>